<gene>
    <name evidence="2" type="ORF">CFP71_21225</name>
</gene>
<name>A0A229S4A9_9PSEU</name>
<keyword evidence="1" id="KW-1133">Transmembrane helix</keyword>
<accession>A0A229S4A9</accession>
<comment type="caution">
    <text evidence="2">The sequence shown here is derived from an EMBL/GenBank/DDBJ whole genome shotgun (WGS) entry which is preliminary data.</text>
</comment>
<sequence length="65" mass="6847">MMAARLLAPAPTGRHARLSTLDRWRTALRRSAMTARALPRAIVGVVAAMACLGFALGFTIAGVVL</sequence>
<dbReference type="RefSeq" id="WP_093935606.1">
    <property type="nucleotide sequence ID" value="NZ_NMQT01000073.1"/>
</dbReference>
<keyword evidence="1" id="KW-0812">Transmembrane</keyword>
<protein>
    <submittedName>
        <fullName evidence="2">Uncharacterized protein</fullName>
    </submittedName>
</protein>
<evidence type="ECO:0000313" key="2">
    <source>
        <dbReference type="EMBL" id="OXM53736.1"/>
    </source>
</evidence>
<evidence type="ECO:0000313" key="3">
    <source>
        <dbReference type="Proteomes" id="UP000215223"/>
    </source>
</evidence>
<keyword evidence="3" id="KW-1185">Reference proteome</keyword>
<organism evidence="2 3">
    <name type="scientific">Amycolatopsis thailandensis</name>
    <dbReference type="NCBI Taxonomy" id="589330"/>
    <lineage>
        <taxon>Bacteria</taxon>
        <taxon>Bacillati</taxon>
        <taxon>Actinomycetota</taxon>
        <taxon>Actinomycetes</taxon>
        <taxon>Pseudonocardiales</taxon>
        <taxon>Pseudonocardiaceae</taxon>
        <taxon>Amycolatopsis</taxon>
    </lineage>
</organism>
<feature type="transmembrane region" description="Helical" evidence="1">
    <location>
        <begin position="38"/>
        <end position="64"/>
    </location>
</feature>
<dbReference type="Proteomes" id="UP000215223">
    <property type="component" value="Unassembled WGS sequence"/>
</dbReference>
<dbReference type="AlphaFoldDB" id="A0A229S4A9"/>
<dbReference type="EMBL" id="NMQT01000073">
    <property type="protein sequence ID" value="OXM53736.1"/>
    <property type="molecule type" value="Genomic_DNA"/>
</dbReference>
<keyword evidence="1" id="KW-0472">Membrane</keyword>
<evidence type="ECO:0000256" key="1">
    <source>
        <dbReference type="SAM" id="Phobius"/>
    </source>
</evidence>
<reference evidence="2 3" key="1">
    <citation type="submission" date="2017-07" db="EMBL/GenBank/DDBJ databases">
        <title>Amycolatopsis thailandensis Genome sequencing and assembly.</title>
        <authorList>
            <person name="Kaur N."/>
            <person name="Mayilraj S."/>
        </authorList>
    </citation>
    <scope>NUCLEOTIDE SEQUENCE [LARGE SCALE GENOMIC DNA]</scope>
    <source>
        <strain evidence="2 3">JCM 16380</strain>
    </source>
</reference>
<proteinExistence type="predicted"/>